<dbReference type="PANTHER" id="PTHR43212:SF3">
    <property type="entry name" value="QUERCETIN 2,3-DIOXYGENASE"/>
    <property type="match status" value="1"/>
</dbReference>
<evidence type="ECO:0000313" key="7">
    <source>
        <dbReference type="Proteomes" id="UP000218418"/>
    </source>
</evidence>
<evidence type="ECO:0000256" key="3">
    <source>
        <dbReference type="RuleBase" id="RU003457"/>
    </source>
</evidence>
<feature type="binding site" evidence="2">
    <location>
        <position position="63"/>
    </location>
    <ligand>
        <name>Fe cation</name>
        <dbReference type="ChEBI" id="CHEBI:24875"/>
    </ligand>
</feature>
<dbReference type="CDD" id="cd02910">
    <property type="entry name" value="cupin_Yhhw_N"/>
    <property type="match status" value="1"/>
</dbReference>
<dbReference type="SUPFAM" id="SSF51182">
    <property type="entry name" value="RmlC-like cupins"/>
    <property type="match status" value="1"/>
</dbReference>
<dbReference type="Gene3D" id="2.60.120.10">
    <property type="entry name" value="Jelly Rolls"/>
    <property type="match status" value="2"/>
</dbReference>
<feature type="domain" description="Pirin N-terminal" evidence="4">
    <location>
        <begin position="15"/>
        <end position="125"/>
    </location>
</feature>
<dbReference type="InterPro" id="IPR041602">
    <property type="entry name" value="Quercetinase_C"/>
</dbReference>
<reference evidence="6 7" key="1">
    <citation type="submission" date="2017-06" db="EMBL/GenBank/DDBJ databases">
        <title>Genome sequencing of cyanobaciteial culture collection at National Institute for Environmental Studies (NIES).</title>
        <authorList>
            <person name="Hirose Y."/>
            <person name="Shimura Y."/>
            <person name="Fujisawa T."/>
            <person name="Nakamura Y."/>
            <person name="Kawachi M."/>
        </authorList>
    </citation>
    <scope>NUCLEOTIDE SEQUENCE [LARGE SCALE GENOMIC DNA]</scope>
    <source>
        <strain evidence="6 7">NIES-267</strain>
    </source>
</reference>
<comment type="similarity">
    <text evidence="1 3">Belongs to the pirin family.</text>
</comment>
<keyword evidence="7" id="KW-1185">Reference proteome</keyword>
<dbReference type="EMBL" id="AP018227">
    <property type="protein sequence ID" value="BAY85554.1"/>
    <property type="molecule type" value="Genomic_DNA"/>
</dbReference>
<dbReference type="InterPro" id="IPR003829">
    <property type="entry name" value="Pirin_N_dom"/>
</dbReference>
<feature type="binding site" evidence="2">
    <location>
        <position position="65"/>
    </location>
    <ligand>
        <name>Fe cation</name>
        <dbReference type="ChEBI" id="CHEBI:24875"/>
    </ligand>
</feature>
<feature type="binding site" evidence="2">
    <location>
        <position position="107"/>
    </location>
    <ligand>
        <name>Fe cation</name>
        <dbReference type="ChEBI" id="CHEBI:24875"/>
    </ligand>
</feature>
<keyword evidence="2" id="KW-0408">Iron</keyword>
<accession>A0A1Z4LWG8</accession>
<name>A0A1Z4LWG8_9CYAN</name>
<dbReference type="Pfam" id="PF17954">
    <property type="entry name" value="Pirin_C_2"/>
    <property type="match status" value="1"/>
</dbReference>
<dbReference type="InterPro" id="IPR014710">
    <property type="entry name" value="RmlC-like_jellyroll"/>
</dbReference>
<dbReference type="InterPro" id="IPR012093">
    <property type="entry name" value="Pirin"/>
</dbReference>
<evidence type="ECO:0000313" key="6">
    <source>
        <dbReference type="EMBL" id="BAY85554.1"/>
    </source>
</evidence>
<dbReference type="AlphaFoldDB" id="A0A1Z4LWG8"/>
<gene>
    <name evidence="6" type="ORF">NIES267_50540</name>
</gene>
<organism evidence="6 7">
    <name type="scientific">Calothrix parasitica NIES-267</name>
    <dbReference type="NCBI Taxonomy" id="1973488"/>
    <lineage>
        <taxon>Bacteria</taxon>
        <taxon>Bacillati</taxon>
        <taxon>Cyanobacteriota</taxon>
        <taxon>Cyanophyceae</taxon>
        <taxon>Nostocales</taxon>
        <taxon>Calotrichaceae</taxon>
        <taxon>Calothrix</taxon>
    </lineage>
</organism>
<evidence type="ECO:0000259" key="4">
    <source>
        <dbReference type="Pfam" id="PF02678"/>
    </source>
</evidence>
<feature type="binding site" evidence="2">
    <location>
        <position position="109"/>
    </location>
    <ligand>
        <name>Fe cation</name>
        <dbReference type="ChEBI" id="CHEBI:24875"/>
    </ligand>
</feature>
<keyword evidence="2" id="KW-0479">Metal-binding</keyword>
<sequence>MTQDTMTHLIHDRNSRGRTQMGWLDSSHTFSFGGFYDPNRLGFRSLRVINDDRVIGGAGFPTHGHRDMEILTYVLEGALEHKDSLGTGSVIRPGEAQIMSAGTGIMHSEFNHSQSEPVHFLQVWILPDKKNLKPRYEQKAFSTEERTGKLRLIAAHDARDGAVKVYQDADIYTSILEAGDKINYHVRPLRHTWLHIAKGIVNLNGEELRAGDGVEINGEAQLAMTTKVGGEILLFDLG</sequence>
<dbReference type="InterPro" id="IPR011051">
    <property type="entry name" value="RmlC_Cupin_sf"/>
</dbReference>
<evidence type="ECO:0000259" key="5">
    <source>
        <dbReference type="Pfam" id="PF17954"/>
    </source>
</evidence>
<dbReference type="GO" id="GO:0046872">
    <property type="term" value="F:metal ion binding"/>
    <property type="evidence" value="ECO:0007669"/>
    <property type="project" value="UniProtKB-KW"/>
</dbReference>
<feature type="domain" description="Quercetin 2,3-dioxygenase C-terminal cupin" evidence="5">
    <location>
        <begin position="152"/>
        <end position="237"/>
    </location>
</feature>
<dbReference type="Pfam" id="PF02678">
    <property type="entry name" value="Pirin"/>
    <property type="match status" value="1"/>
</dbReference>
<dbReference type="PIRSF" id="PIRSF006232">
    <property type="entry name" value="Pirin"/>
    <property type="match status" value="1"/>
</dbReference>
<evidence type="ECO:0000256" key="1">
    <source>
        <dbReference type="ARBA" id="ARBA00008416"/>
    </source>
</evidence>
<evidence type="ECO:0000256" key="2">
    <source>
        <dbReference type="PIRSR" id="PIRSR006232-1"/>
    </source>
</evidence>
<comment type="cofactor">
    <cofactor evidence="2">
        <name>Fe cation</name>
        <dbReference type="ChEBI" id="CHEBI:24875"/>
    </cofactor>
    <text evidence="2">Binds 1 Fe cation per subunit.</text>
</comment>
<proteinExistence type="inferred from homology"/>
<dbReference type="CDD" id="cd20311">
    <property type="entry name" value="cupin_Yhhw_C"/>
    <property type="match status" value="1"/>
</dbReference>
<dbReference type="Proteomes" id="UP000218418">
    <property type="component" value="Chromosome"/>
</dbReference>
<dbReference type="PANTHER" id="PTHR43212">
    <property type="entry name" value="QUERCETIN 2,3-DIOXYGENASE"/>
    <property type="match status" value="1"/>
</dbReference>
<dbReference type="OrthoDB" id="321327at2"/>
<protein>
    <submittedName>
        <fullName evidence="6">Pirin domain-containing protein</fullName>
    </submittedName>
</protein>